<sequence>MGVHELRQKARAAPRKQHGIKVEKAKGSTDAVAVKSDHTVGWAWPYNSRYRSTCFLVLGFAFLLRYLVSLHSYSGAGTPPKFGDYEAQRHWMEITIHTPVEDWYRNTTDNDLTYWGLDYPPLTAYQSFVHGSLIKALEPEAVALHSSRGFESPTSKMLMRWTVLSSDVLLFFPAALWFVSEFYSDYREKQRVWALAMVLLHPALMLIDHGHFQYNCISLGLAIAAAAAVVSKRELWACVFFSLSLNHKQMSAYYAPAFFAHLLGRCFQKNSFFQSIIAVVKLGLTVILTFTVCWWPFLESKETVLQVFSRLAPMQRGIYEDYVANFWCGTAMLFKWKQLFPMGTLAKLALGTTVSACLPSMVHQVYAPSRKGFLYCMLNCSLAFYFFSYQVHEKSVLLPTIPVSLLGVEEPQVLQWFIPFATFSMLPLLLRDGLFLPYLALMSLFFEISKFPHYSFERSVETSNTRLLRKLPTRFIALSVSGAAVLHLMYLGLQPPRRYPFLFEALIMAFTFAHFVLLALYTNWKQWLLPKDTPVKQKVT</sequence>
<dbReference type="InterPro" id="IPR004856">
    <property type="entry name" value="Glyco_trans_ALG6/ALG8"/>
</dbReference>
<feature type="transmembrane region" description="Helical" evidence="10">
    <location>
        <begin position="436"/>
        <end position="454"/>
    </location>
</feature>
<feature type="transmembrane region" description="Helical" evidence="10">
    <location>
        <begin position="348"/>
        <end position="366"/>
    </location>
</feature>
<feature type="transmembrane region" description="Helical" evidence="10">
    <location>
        <begin position="372"/>
        <end position="392"/>
    </location>
</feature>
<dbReference type="EC" id="2.4.1.-" evidence="10"/>
<dbReference type="Pfam" id="PF03155">
    <property type="entry name" value="Alg6_Alg8"/>
    <property type="match status" value="1"/>
</dbReference>
<keyword evidence="6 10" id="KW-0812">Transmembrane</keyword>
<dbReference type="GO" id="GO:0005789">
    <property type="term" value="C:endoplasmic reticulum membrane"/>
    <property type="evidence" value="ECO:0007669"/>
    <property type="project" value="UniProtKB-SubCell"/>
</dbReference>
<dbReference type="EMBL" id="JBJQOH010000006">
    <property type="protein sequence ID" value="KAL3684252.1"/>
    <property type="molecule type" value="Genomic_DNA"/>
</dbReference>
<feature type="transmembrane region" description="Helical" evidence="10">
    <location>
        <begin position="279"/>
        <end position="297"/>
    </location>
</feature>
<comment type="pathway">
    <text evidence="2 10">Protein modification; protein glycosylation.</text>
</comment>
<feature type="transmembrane region" description="Helical" evidence="10">
    <location>
        <begin position="50"/>
        <end position="68"/>
    </location>
</feature>
<evidence type="ECO:0000256" key="4">
    <source>
        <dbReference type="ARBA" id="ARBA00022676"/>
    </source>
</evidence>
<evidence type="ECO:0000256" key="5">
    <source>
        <dbReference type="ARBA" id="ARBA00022679"/>
    </source>
</evidence>
<comment type="subcellular location">
    <subcellularLocation>
        <location evidence="1 10">Endoplasmic reticulum membrane</location>
        <topology evidence="1 10">Multi-pass membrane protein</topology>
    </subcellularLocation>
</comment>
<keyword evidence="12" id="KW-1185">Reference proteome</keyword>
<evidence type="ECO:0000256" key="8">
    <source>
        <dbReference type="ARBA" id="ARBA00022989"/>
    </source>
</evidence>
<evidence type="ECO:0000256" key="2">
    <source>
        <dbReference type="ARBA" id="ARBA00004922"/>
    </source>
</evidence>
<keyword evidence="4 10" id="KW-0328">Glycosyltransferase</keyword>
<feature type="transmembrane region" description="Helical" evidence="10">
    <location>
        <begin position="158"/>
        <end position="179"/>
    </location>
</feature>
<evidence type="ECO:0000256" key="3">
    <source>
        <dbReference type="ARBA" id="ARBA00008715"/>
    </source>
</evidence>
<dbReference type="AlphaFoldDB" id="A0ABD3H0X7"/>
<dbReference type="Proteomes" id="UP001633002">
    <property type="component" value="Unassembled WGS sequence"/>
</dbReference>
<feature type="transmembrane region" description="Helical" evidence="10">
    <location>
        <begin position="475"/>
        <end position="493"/>
    </location>
</feature>
<evidence type="ECO:0000256" key="1">
    <source>
        <dbReference type="ARBA" id="ARBA00004477"/>
    </source>
</evidence>
<evidence type="ECO:0000313" key="11">
    <source>
        <dbReference type="EMBL" id="KAL3684252.1"/>
    </source>
</evidence>
<evidence type="ECO:0000313" key="12">
    <source>
        <dbReference type="Proteomes" id="UP001633002"/>
    </source>
</evidence>
<keyword evidence="7 10" id="KW-0256">Endoplasmic reticulum</keyword>
<dbReference type="PANTHER" id="PTHR12413:SF1">
    <property type="entry name" value="DOLICHYL PYROPHOSPHATE MAN9GLCNAC2 ALPHA-1,3-GLUCOSYLTRANSFERASE"/>
    <property type="match status" value="1"/>
</dbReference>
<evidence type="ECO:0000256" key="7">
    <source>
        <dbReference type="ARBA" id="ARBA00022824"/>
    </source>
</evidence>
<organism evidence="11 12">
    <name type="scientific">Riccia sorocarpa</name>
    <dbReference type="NCBI Taxonomy" id="122646"/>
    <lineage>
        <taxon>Eukaryota</taxon>
        <taxon>Viridiplantae</taxon>
        <taxon>Streptophyta</taxon>
        <taxon>Embryophyta</taxon>
        <taxon>Marchantiophyta</taxon>
        <taxon>Marchantiopsida</taxon>
        <taxon>Marchantiidae</taxon>
        <taxon>Marchantiales</taxon>
        <taxon>Ricciaceae</taxon>
        <taxon>Riccia</taxon>
    </lineage>
</organism>
<evidence type="ECO:0000256" key="10">
    <source>
        <dbReference type="RuleBase" id="RU363110"/>
    </source>
</evidence>
<feature type="transmembrane region" description="Helical" evidence="10">
    <location>
        <begin position="413"/>
        <end position="430"/>
    </location>
</feature>
<keyword evidence="9 10" id="KW-0472">Membrane</keyword>
<protein>
    <recommendedName>
        <fullName evidence="10">Alpha-1,3-glucosyltransferase</fullName>
        <ecNumber evidence="10">2.4.1.-</ecNumber>
    </recommendedName>
</protein>
<comment type="caution">
    <text evidence="11">The sequence shown here is derived from an EMBL/GenBank/DDBJ whole genome shotgun (WGS) entry which is preliminary data.</text>
</comment>
<feature type="transmembrane region" description="Helical" evidence="10">
    <location>
        <begin position="214"/>
        <end position="231"/>
    </location>
</feature>
<reference evidence="11 12" key="1">
    <citation type="submission" date="2024-09" db="EMBL/GenBank/DDBJ databases">
        <title>Chromosome-scale assembly of Riccia sorocarpa.</title>
        <authorList>
            <person name="Paukszto L."/>
        </authorList>
    </citation>
    <scope>NUCLEOTIDE SEQUENCE [LARGE SCALE GENOMIC DNA]</scope>
    <source>
        <strain evidence="11">LP-2024</strain>
        <tissue evidence="11">Aerial parts of the thallus</tissue>
    </source>
</reference>
<dbReference type="GO" id="GO:0016757">
    <property type="term" value="F:glycosyltransferase activity"/>
    <property type="evidence" value="ECO:0007669"/>
    <property type="project" value="UniProtKB-KW"/>
</dbReference>
<evidence type="ECO:0000256" key="6">
    <source>
        <dbReference type="ARBA" id="ARBA00022692"/>
    </source>
</evidence>
<gene>
    <name evidence="11" type="ORF">R1sor_002274</name>
</gene>
<keyword evidence="8 10" id="KW-1133">Transmembrane helix</keyword>
<accession>A0ABD3H0X7</accession>
<dbReference type="PANTHER" id="PTHR12413">
    <property type="entry name" value="DOLICHYL GLYCOSYLTRANSFERASE"/>
    <property type="match status" value="1"/>
</dbReference>
<proteinExistence type="inferred from homology"/>
<name>A0ABD3H0X7_9MARC</name>
<evidence type="ECO:0000256" key="9">
    <source>
        <dbReference type="ARBA" id="ARBA00023136"/>
    </source>
</evidence>
<feature type="transmembrane region" description="Helical" evidence="10">
    <location>
        <begin position="191"/>
        <end position="207"/>
    </location>
</feature>
<feature type="transmembrane region" description="Helical" evidence="10">
    <location>
        <begin position="499"/>
        <end position="521"/>
    </location>
</feature>
<comment type="similarity">
    <text evidence="3 10">Belongs to the ALG6/ALG8 glucosyltransferase family.</text>
</comment>
<keyword evidence="5 10" id="KW-0808">Transferase</keyword>